<dbReference type="Gene3D" id="3.40.50.300">
    <property type="entry name" value="P-loop containing nucleotide triphosphate hydrolases"/>
    <property type="match status" value="1"/>
</dbReference>
<dbReference type="PANTHER" id="PTHR43581">
    <property type="entry name" value="ATP/GTP PHOSPHATASE"/>
    <property type="match status" value="1"/>
</dbReference>
<proteinExistence type="predicted"/>
<evidence type="ECO:0000259" key="1">
    <source>
        <dbReference type="Pfam" id="PF13304"/>
    </source>
</evidence>
<feature type="non-terminal residue" evidence="2">
    <location>
        <position position="1"/>
    </location>
</feature>
<dbReference type="SUPFAM" id="SSF52540">
    <property type="entry name" value="P-loop containing nucleoside triphosphate hydrolases"/>
    <property type="match status" value="1"/>
</dbReference>
<dbReference type="AlphaFoldDB" id="A0A2A4T8C1"/>
<evidence type="ECO:0000313" key="2">
    <source>
        <dbReference type="EMBL" id="PCI29762.1"/>
    </source>
</evidence>
<dbReference type="InterPro" id="IPR003959">
    <property type="entry name" value="ATPase_AAA_core"/>
</dbReference>
<dbReference type="GO" id="GO:0016887">
    <property type="term" value="F:ATP hydrolysis activity"/>
    <property type="evidence" value="ECO:0007669"/>
    <property type="project" value="InterPro"/>
</dbReference>
<accession>A0A2A4T8C1</accession>
<dbReference type="PANTHER" id="PTHR43581:SF2">
    <property type="entry name" value="EXCINUCLEASE ATPASE SUBUNIT"/>
    <property type="match status" value="1"/>
</dbReference>
<dbReference type="Proteomes" id="UP000218113">
    <property type="component" value="Unassembled WGS sequence"/>
</dbReference>
<gene>
    <name evidence="2" type="ORF">COB67_03180</name>
</gene>
<name>A0A2A4T8C1_9DELT</name>
<dbReference type="InterPro" id="IPR051396">
    <property type="entry name" value="Bact_Antivir_Def_Nuclease"/>
</dbReference>
<feature type="domain" description="ATPase AAA-type core" evidence="1">
    <location>
        <begin position="39"/>
        <end position="195"/>
    </location>
</feature>
<reference evidence="3" key="1">
    <citation type="submission" date="2017-08" db="EMBL/GenBank/DDBJ databases">
        <title>A dynamic microbial community with high functional redundancy inhabits the cold, oxic subseafloor aquifer.</title>
        <authorList>
            <person name="Tully B.J."/>
            <person name="Wheat C.G."/>
            <person name="Glazer B.T."/>
            <person name="Huber J.A."/>
        </authorList>
    </citation>
    <scope>NUCLEOTIDE SEQUENCE [LARGE SCALE GENOMIC DNA]</scope>
</reference>
<protein>
    <recommendedName>
        <fullName evidence="1">ATPase AAA-type core domain-containing protein</fullName>
    </recommendedName>
</protein>
<dbReference type="Pfam" id="PF13304">
    <property type="entry name" value="AAA_21"/>
    <property type="match status" value="1"/>
</dbReference>
<organism evidence="2 3">
    <name type="scientific">SAR324 cluster bacterium</name>
    <dbReference type="NCBI Taxonomy" id="2024889"/>
    <lineage>
        <taxon>Bacteria</taxon>
        <taxon>Deltaproteobacteria</taxon>
        <taxon>SAR324 cluster</taxon>
    </lineage>
</organism>
<comment type="caution">
    <text evidence="2">The sequence shown here is derived from an EMBL/GenBank/DDBJ whole genome shotgun (WGS) entry which is preliminary data.</text>
</comment>
<dbReference type="InterPro" id="IPR027417">
    <property type="entry name" value="P-loop_NTPase"/>
</dbReference>
<sequence length="307" mass="35114">PARNYWRTDNGRDIQERQAAYVFNPSEIWDGLVLQDEKKQLCNGLIADWASWQKENSTPFQYLCSILEALSPSAEEPIKPGPLKRISLDDARDIPTLSMPYGQDIPVMHAASGIRKIIALAYLLVWSLEEHRKACELTGEEEVQQVIFLIDEVESHLHPRWQQTIIPSLLNIMNNLESTAAIQLIATTHSPLVMASLEQTFDHTKDAWFDLDLGQENKSEVTVIKKDFSPQGDAAQWLTSDAFDLTTARDIEINKLIHKASRLLDESSFPSQGEVSAMYQELIHHLNVKDKYLFRWRWIAEKKGFTL</sequence>
<dbReference type="GO" id="GO:0005524">
    <property type="term" value="F:ATP binding"/>
    <property type="evidence" value="ECO:0007669"/>
    <property type="project" value="InterPro"/>
</dbReference>
<dbReference type="EMBL" id="NVSR01000010">
    <property type="protein sequence ID" value="PCI29762.1"/>
    <property type="molecule type" value="Genomic_DNA"/>
</dbReference>
<evidence type="ECO:0000313" key="3">
    <source>
        <dbReference type="Proteomes" id="UP000218113"/>
    </source>
</evidence>